<dbReference type="Proteomes" id="UP000216024">
    <property type="component" value="Unassembled WGS sequence"/>
</dbReference>
<gene>
    <name evidence="4" type="ORF">CCE28_03385</name>
</gene>
<organism evidence="4 5">
    <name type="scientific">Anaeromicrobium sediminis</name>
    <dbReference type="NCBI Taxonomy" id="1478221"/>
    <lineage>
        <taxon>Bacteria</taxon>
        <taxon>Bacillati</taxon>
        <taxon>Bacillota</taxon>
        <taxon>Clostridia</taxon>
        <taxon>Peptostreptococcales</taxon>
        <taxon>Thermotaleaceae</taxon>
        <taxon>Anaeromicrobium</taxon>
    </lineage>
</organism>
<dbReference type="InterPro" id="IPR025303">
    <property type="entry name" value="PdaC"/>
</dbReference>
<feature type="chain" id="PRO_5013125757" description="DUF3298 domain-containing protein" evidence="1">
    <location>
        <begin position="27"/>
        <end position="483"/>
    </location>
</feature>
<dbReference type="EMBL" id="NIBG01000002">
    <property type="protein sequence ID" value="PAB60599.1"/>
    <property type="molecule type" value="Genomic_DNA"/>
</dbReference>
<dbReference type="OrthoDB" id="5637at2"/>
<feature type="domain" description="Deacetylase PdaC" evidence="3">
    <location>
        <begin position="264"/>
        <end position="362"/>
    </location>
</feature>
<dbReference type="InterPro" id="IPR021729">
    <property type="entry name" value="DUF3298"/>
</dbReference>
<dbReference type="Pfam" id="PF11738">
    <property type="entry name" value="DUF3298"/>
    <property type="match status" value="2"/>
</dbReference>
<accession>A0A267MLX9</accession>
<evidence type="ECO:0000259" key="3">
    <source>
        <dbReference type="Pfam" id="PF13739"/>
    </source>
</evidence>
<keyword evidence="1" id="KW-0732">Signal</keyword>
<dbReference type="RefSeq" id="WP_095131004.1">
    <property type="nucleotide sequence ID" value="NZ_NIBG01000002.1"/>
</dbReference>
<dbReference type="Gene3D" id="3.90.640.20">
    <property type="entry name" value="Heat-shock cognate protein, ATPase"/>
    <property type="match status" value="2"/>
</dbReference>
<feature type="domain" description="DUF3298" evidence="2">
    <location>
        <begin position="165"/>
        <end position="234"/>
    </location>
</feature>
<comment type="caution">
    <text evidence="4">The sequence shown here is derived from an EMBL/GenBank/DDBJ whole genome shotgun (WGS) entry which is preliminary data.</text>
</comment>
<feature type="signal peptide" evidence="1">
    <location>
        <begin position="1"/>
        <end position="26"/>
    </location>
</feature>
<evidence type="ECO:0000256" key="1">
    <source>
        <dbReference type="SAM" id="SignalP"/>
    </source>
</evidence>
<evidence type="ECO:0000259" key="2">
    <source>
        <dbReference type="Pfam" id="PF11738"/>
    </source>
</evidence>
<evidence type="ECO:0000313" key="4">
    <source>
        <dbReference type="EMBL" id="PAB60599.1"/>
    </source>
</evidence>
<keyword evidence="5" id="KW-1185">Reference proteome</keyword>
<name>A0A267MLX9_9FIRM</name>
<dbReference type="PROSITE" id="PS51257">
    <property type="entry name" value="PROKAR_LIPOPROTEIN"/>
    <property type="match status" value="1"/>
</dbReference>
<proteinExistence type="predicted"/>
<dbReference type="InterPro" id="IPR037126">
    <property type="entry name" value="PdaC/RsiV-like_sf"/>
</dbReference>
<protein>
    <recommendedName>
        <fullName evidence="6">DUF3298 domain-containing protein</fullName>
    </recommendedName>
</protein>
<dbReference type="Gene3D" id="3.30.565.40">
    <property type="entry name" value="Fervidobacterium nodosum Rt17-B1 like"/>
    <property type="match status" value="2"/>
</dbReference>
<reference evidence="4 5" key="1">
    <citation type="submission" date="2017-06" db="EMBL/GenBank/DDBJ databases">
        <title>Draft genome sequence of anaerobic fermentative bacterium Anaeromicrobium sediminis DY2726D isolated from West Pacific Ocean sediments.</title>
        <authorList>
            <person name="Zeng X."/>
        </authorList>
    </citation>
    <scope>NUCLEOTIDE SEQUENCE [LARGE SCALE GENOMIC DNA]</scope>
    <source>
        <strain evidence="4 5">DY2726D</strain>
    </source>
</reference>
<dbReference type="AlphaFoldDB" id="A0A267MLX9"/>
<dbReference type="Pfam" id="PF13739">
    <property type="entry name" value="PdaC"/>
    <property type="match status" value="1"/>
</dbReference>
<feature type="domain" description="DUF3298" evidence="2">
    <location>
        <begin position="381"/>
        <end position="469"/>
    </location>
</feature>
<evidence type="ECO:0000313" key="5">
    <source>
        <dbReference type="Proteomes" id="UP000216024"/>
    </source>
</evidence>
<evidence type="ECO:0008006" key="6">
    <source>
        <dbReference type="Google" id="ProtNLM"/>
    </source>
</evidence>
<sequence length="483" mass="55625">MLRDKVLKIMAVAMLGGVLLFTTACGSTKITASISAVSTEKGKVINENINIDKPYIKVNGNSIKLEGLSDENVQSKINNHIKYELEDYINLKVQDEKYIYDEFNKDDKDYEPKEVKVTTKSTYNKDNILSVVTHINTRESANYSYEIKNTYNIDLKTGQNIELDKLFKNKNYVDVIQKYVEDEIAKNPEDYNTSSVNNSLRRDYYLEKDNLVIVFKPGMIASYSKGNREFKIPIKSFGDDFSTDIKIESSAVIVDRKQIAIDDRSLKSIVNIPVIKDIKLNIEGVDYKEIQDNLNNLFEKEAMEFREEMYEDAKVAMEESEKIGYKLRPYVANVTFDEKYNKGNLLSIYTVYYTYTGGAHGNHQDVAYNVDLTNGKILKLNDIFKNEVDYKKVINDEINKQIREIQEQAKAEGISRGEKVEDIYLPHRGFKSIRDDHGFYFKDDSIVIYFDLYEIGPYAAGIIEFPIKISNIGDSLKDEYVIK</sequence>